<dbReference type="Gene3D" id="3.40.50.920">
    <property type="match status" value="1"/>
</dbReference>
<comment type="caution">
    <text evidence="11">The sequence shown here is derived from an EMBL/GenBank/DDBJ whole genome shotgun (WGS) entry which is preliminary data.</text>
</comment>
<evidence type="ECO:0000313" key="12">
    <source>
        <dbReference type="Proteomes" id="UP000034917"/>
    </source>
</evidence>
<dbReference type="SMART" id="SM00861">
    <property type="entry name" value="Transket_pyr"/>
    <property type="match status" value="1"/>
</dbReference>
<keyword evidence="8" id="KW-0460">Magnesium</keyword>
<name>A0A0G0GKL2_9BACT</name>
<keyword evidence="7" id="KW-0106">Calcium</keyword>
<dbReference type="CDD" id="cd07033">
    <property type="entry name" value="TPP_PYR_DXS_TK_like"/>
    <property type="match status" value="1"/>
</dbReference>
<evidence type="ECO:0000256" key="6">
    <source>
        <dbReference type="ARBA" id="ARBA00022723"/>
    </source>
</evidence>
<gene>
    <name evidence="11" type="ORF">US40_C0001G0034</name>
</gene>
<dbReference type="GO" id="GO:0030976">
    <property type="term" value="F:thiamine pyrophosphate binding"/>
    <property type="evidence" value="ECO:0007669"/>
    <property type="project" value="TreeGrafter"/>
</dbReference>
<accession>A0A0G0GKL2</accession>
<feature type="domain" description="Transketolase-like pyrimidine-binding" evidence="10">
    <location>
        <begin position="21"/>
        <end position="190"/>
    </location>
</feature>
<evidence type="ECO:0000256" key="5">
    <source>
        <dbReference type="ARBA" id="ARBA00022679"/>
    </source>
</evidence>
<reference evidence="11 12" key="1">
    <citation type="journal article" date="2015" name="Nature">
        <title>rRNA introns, odd ribosomes, and small enigmatic genomes across a large radiation of phyla.</title>
        <authorList>
            <person name="Brown C.T."/>
            <person name="Hug L.A."/>
            <person name="Thomas B.C."/>
            <person name="Sharon I."/>
            <person name="Castelle C.J."/>
            <person name="Singh A."/>
            <person name="Wilkins M.J."/>
            <person name="Williams K.H."/>
            <person name="Banfield J.F."/>
        </authorList>
    </citation>
    <scope>NUCLEOTIDE SEQUENCE [LARGE SCALE GENOMIC DNA]</scope>
</reference>
<evidence type="ECO:0000256" key="8">
    <source>
        <dbReference type="ARBA" id="ARBA00022842"/>
    </source>
</evidence>
<keyword evidence="5" id="KW-0808">Transferase</keyword>
<dbReference type="PANTHER" id="PTHR43195">
    <property type="entry name" value="TRANSKETOLASE"/>
    <property type="match status" value="1"/>
</dbReference>
<sequence>MKKIQKVLNRLKVRISESSFYSTRGAYGEALVELGKENQNVVVLDAEVANSTFENEFQKRFPDRFFEMFIAEENMMSVALGLSKIGYIPFLSTFASFLTQTFDQVRMAQYSQVSKSGSGSLNIVGSHSGVSIGADGPSQMGLEDIAMFRSILNSVVFYPADAVSAKKLTKLMAANKGIFYLRLTRNKTPIIYSENERFKMGGSKIFKLKTKNEKLKILIIAAGITVHEALKAQKELIEEGIDALVLDCYSVKPLDEKTIIKLTEEYKNIIVVEDHYPYGGIGEAISSLLVNNLQQRITNFVHLCVRKIPCSGLTEELLRYEEIDSEAIIKSVRKILL</sequence>
<dbReference type="InterPro" id="IPR051424">
    <property type="entry name" value="Transketolase-like"/>
</dbReference>
<dbReference type="PROSITE" id="PS00802">
    <property type="entry name" value="TRANSKETOLASE_2"/>
    <property type="match status" value="1"/>
</dbReference>
<dbReference type="Pfam" id="PF02780">
    <property type="entry name" value="Transketolase_C"/>
    <property type="match status" value="1"/>
</dbReference>
<dbReference type="InterPro" id="IPR020826">
    <property type="entry name" value="Transketolase_BS"/>
</dbReference>
<dbReference type="FunFam" id="3.40.50.970:FF:000129">
    <property type="entry name" value="Transketolase"/>
    <property type="match status" value="1"/>
</dbReference>
<evidence type="ECO:0000256" key="1">
    <source>
        <dbReference type="ARBA" id="ARBA00001913"/>
    </source>
</evidence>
<dbReference type="GO" id="GO:0046872">
    <property type="term" value="F:metal ion binding"/>
    <property type="evidence" value="ECO:0007669"/>
    <property type="project" value="UniProtKB-KW"/>
</dbReference>
<dbReference type="SUPFAM" id="SSF52922">
    <property type="entry name" value="TK C-terminal domain-like"/>
    <property type="match status" value="1"/>
</dbReference>
<comment type="similarity">
    <text evidence="3">Belongs to the transketolase family.</text>
</comment>
<dbReference type="InterPro" id="IPR005475">
    <property type="entry name" value="Transketolase-like_Pyr-bd"/>
</dbReference>
<keyword evidence="9" id="KW-0786">Thiamine pyrophosphate</keyword>
<evidence type="ECO:0000259" key="10">
    <source>
        <dbReference type="SMART" id="SM00861"/>
    </source>
</evidence>
<protein>
    <submittedName>
        <fullName evidence="11">Transketolase</fullName>
    </submittedName>
</protein>
<keyword evidence="6" id="KW-0479">Metal-binding</keyword>
<evidence type="ECO:0000256" key="9">
    <source>
        <dbReference type="ARBA" id="ARBA00023052"/>
    </source>
</evidence>
<dbReference type="PATRIC" id="fig|1618486.3.peg.35"/>
<dbReference type="InterPro" id="IPR029061">
    <property type="entry name" value="THDP-binding"/>
</dbReference>
<dbReference type="GO" id="GO:0004802">
    <property type="term" value="F:transketolase activity"/>
    <property type="evidence" value="ECO:0007669"/>
    <property type="project" value="TreeGrafter"/>
</dbReference>
<evidence type="ECO:0000256" key="4">
    <source>
        <dbReference type="ARBA" id="ARBA00011738"/>
    </source>
</evidence>
<evidence type="ECO:0000256" key="3">
    <source>
        <dbReference type="ARBA" id="ARBA00007131"/>
    </source>
</evidence>
<evidence type="ECO:0000313" key="11">
    <source>
        <dbReference type="EMBL" id="KKQ26685.1"/>
    </source>
</evidence>
<dbReference type="EMBL" id="LBSV01000001">
    <property type="protein sequence ID" value="KKQ26685.1"/>
    <property type="molecule type" value="Genomic_DNA"/>
</dbReference>
<comment type="cofactor">
    <cofactor evidence="1">
        <name>Ca(2+)</name>
        <dbReference type="ChEBI" id="CHEBI:29108"/>
    </cofactor>
</comment>
<proteinExistence type="inferred from homology"/>
<dbReference type="PANTHER" id="PTHR43195:SF1">
    <property type="entry name" value="FI06132P-RELATED"/>
    <property type="match status" value="1"/>
</dbReference>
<dbReference type="InterPro" id="IPR033248">
    <property type="entry name" value="Transketolase_C"/>
</dbReference>
<evidence type="ECO:0000256" key="2">
    <source>
        <dbReference type="ARBA" id="ARBA00001964"/>
    </source>
</evidence>
<dbReference type="Pfam" id="PF02779">
    <property type="entry name" value="Transket_pyr"/>
    <property type="match status" value="1"/>
</dbReference>
<dbReference type="InterPro" id="IPR009014">
    <property type="entry name" value="Transketo_C/PFOR_II"/>
</dbReference>
<evidence type="ECO:0000256" key="7">
    <source>
        <dbReference type="ARBA" id="ARBA00022837"/>
    </source>
</evidence>
<dbReference type="SUPFAM" id="SSF52518">
    <property type="entry name" value="Thiamin diphosphate-binding fold (THDP-binding)"/>
    <property type="match status" value="1"/>
</dbReference>
<organism evidence="11 12">
    <name type="scientific">Candidatus Roizmanbacteria bacterium GW2011_GWC2_37_13</name>
    <dbReference type="NCBI Taxonomy" id="1618486"/>
    <lineage>
        <taxon>Bacteria</taxon>
        <taxon>Candidatus Roizmaniibacteriota</taxon>
    </lineage>
</organism>
<comment type="subunit">
    <text evidence="4">Homodimer.</text>
</comment>
<dbReference type="Proteomes" id="UP000034917">
    <property type="component" value="Unassembled WGS sequence"/>
</dbReference>
<comment type="cofactor">
    <cofactor evidence="2">
        <name>thiamine diphosphate</name>
        <dbReference type="ChEBI" id="CHEBI:58937"/>
    </cofactor>
</comment>
<dbReference type="Gene3D" id="3.40.50.970">
    <property type="match status" value="1"/>
</dbReference>
<dbReference type="AlphaFoldDB" id="A0A0G0GKL2"/>